<evidence type="ECO:0000256" key="1">
    <source>
        <dbReference type="SAM" id="MobiDB-lite"/>
    </source>
</evidence>
<dbReference type="EMBL" id="UXUI01008556">
    <property type="protein sequence ID" value="VDD91798.1"/>
    <property type="molecule type" value="Genomic_DNA"/>
</dbReference>
<dbReference type="WBParaSite" id="EVEC_0000702801-mRNA-1">
    <property type="protein sequence ID" value="EVEC_0000702801-mRNA-1"/>
    <property type="gene ID" value="EVEC_0000702801"/>
</dbReference>
<keyword evidence="3" id="KW-1185">Reference proteome</keyword>
<sequence>MNTNENVEIGLPKSDVNSDVDSPTLNGGVTGWRESKTDNGKLILFVQS</sequence>
<dbReference type="AlphaFoldDB" id="A0A0N4V9C0"/>
<gene>
    <name evidence="2" type="ORF">EVEC_LOCUS6549</name>
</gene>
<evidence type="ECO:0000313" key="2">
    <source>
        <dbReference type="EMBL" id="VDD91798.1"/>
    </source>
</evidence>
<name>A0A0N4V9C0_ENTVE</name>
<feature type="compositionally biased region" description="Polar residues" evidence="1">
    <location>
        <begin position="15"/>
        <end position="27"/>
    </location>
</feature>
<evidence type="ECO:0000313" key="4">
    <source>
        <dbReference type="WBParaSite" id="EVEC_0000702801-mRNA-1"/>
    </source>
</evidence>
<feature type="region of interest" description="Disordered" evidence="1">
    <location>
        <begin position="1"/>
        <end position="33"/>
    </location>
</feature>
<reference evidence="4" key="1">
    <citation type="submission" date="2017-02" db="UniProtKB">
        <authorList>
            <consortium name="WormBaseParasite"/>
        </authorList>
    </citation>
    <scope>IDENTIFICATION</scope>
</reference>
<evidence type="ECO:0000313" key="3">
    <source>
        <dbReference type="Proteomes" id="UP000274131"/>
    </source>
</evidence>
<proteinExistence type="predicted"/>
<reference evidence="2 3" key="2">
    <citation type="submission" date="2018-10" db="EMBL/GenBank/DDBJ databases">
        <authorList>
            <consortium name="Pathogen Informatics"/>
        </authorList>
    </citation>
    <scope>NUCLEOTIDE SEQUENCE [LARGE SCALE GENOMIC DNA]</scope>
</reference>
<protein>
    <submittedName>
        <fullName evidence="2 4">Uncharacterized protein</fullName>
    </submittedName>
</protein>
<dbReference type="Proteomes" id="UP000274131">
    <property type="component" value="Unassembled WGS sequence"/>
</dbReference>
<accession>A0A0N4V9C0</accession>
<organism evidence="4">
    <name type="scientific">Enterobius vermicularis</name>
    <name type="common">Human pinworm</name>
    <dbReference type="NCBI Taxonomy" id="51028"/>
    <lineage>
        <taxon>Eukaryota</taxon>
        <taxon>Metazoa</taxon>
        <taxon>Ecdysozoa</taxon>
        <taxon>Nematoda</taxon>
        <taxon>Chromadorea</taxon>
        <taxon>Rhabditida</taxon>
        <taxon>Spirurina</taxon>
        <taxon>Oxyuridomorpha</taxon>
        <taxon>Oxyuroidea</taxon>
        <taxon>Oxyuridae</taxon>
        <taxon>Enterobius</taxon>
    </lineage>
</organism>